<evidence type="ECO:0000313" key="5">
    <source>
        <dbReference type="Proteomes" id="UP000247612"/>
    </source>
</evidence>
<dbReference type="Gene3D" id="3.40.720.10">
    <property type="entry name" value="Alkaline Phosphatase, subunit A"/>
    <property type="match status" value="1"/>
</dbReference>
<dbReference type="InterPro" id="IPR017850">
    <property type="entry name" value="Alkaline_phosphatase_core_sf"/>
</dbReference>
<evidence type="ECO:0000259" key="3">
    <source>
        <dbReference type="Pfam" id="PF00884"/>
    </source>
</evidence>
<dbReference type="RefSeq" id="WP_022936443.1">
    <property type="nucleotide sequence ID" value="NZ_CABKRQ010000001.1"/>
</dbReference>
<dbReference type="AlphaFoldDB" id="A0A318LIM0"/>
<evidence type="ECO:0000313" key="4">
    <source>
        <dbReference type="EMBL" id="PXX81527.1"/>
    </source>
</evidence>
<accession>A0A318LIM0</accession>
<proteinExistence type="predicted"/>
<reference evidence="4 5" key="1">
    <citation type="submission" date="2018-05" db="EMBL/GenBank/DDBJ databases">
        <title>Genomic Encyclopedia of Type Strains, Phase IV (KMG-IV): sequencing the most valuable type-strain genomes for metagenomic binning, comparative biology and taxonomic classification.</title>
        <authorList>
            <person name="Goeker M."/>
        </authorList>
    </citation>
    <scope>NUCLEOTIDE SEQUENCE [LARGE SCALE GENOMIC DNA]</scope>
    <source>
        <strain evidence="4 5">JC118</strain>
    </source>
</reference>
<dbReference type="EMBL" id="QJKH01000001">
    <property type="protein sequence ID" value="PXX81527.1"/>
    <property type="molecule type" value="Genomic_DNA"/>
</dbReference>
<dbReference type="GO" id="GO:0008484">
    <property type="term" value="F:sulfuric ester hydrolase activity"/>
    <property type="evidence" value="ECO:0007669"/>
    <property type="project" value="TreeGrafter"/>
</dbReference>
<evidence type="ECO:0000256" key="2">
    <source>
        <dbReference type="ARBA" id="ARBA00022801"/>
    </source>
</evidence>
<keyword evidence="2" id="KW-0378">Hydrolase</keyword>
<dbReference type="CDD" id="cd16153">
    <property type="entry name" value="sulfatase_like"/>
    <property type="match status" value="1"/>
</dbReference>
<dbReference type="PANTHER" id="PTHR45953">
    <property type="entry name" value="IDURONATE 2-SULFATASE"/>
    <property type="match status" value="1"/>
</dbReference>
<gene>
    <name evidence="4" type="ORF">DES51_101136</name>
</gene>
<evidence type="ECO:0000256" key="1">
    <source>
        <dbReference type="ARBA" id="ARBA00022723"/>
    </source>
</evidence>
<dbReference type="Proteomes" id="UP000247612">
    <property type="component" value="Unassembled WGS sequence"/>
</dbReference>
<dbReference type="InterPro" id="IPR000917">
    <property type="entry name" value="Sulfatase_N"/>
</dbReference>
<dbReference type="Pfam" id="PF00884">
    <property type="entry name" value="Sulfatase"/>
    <property type="match status" value="1"/>
</dbReference>
<dbReference type="PANTHER" id="PTHR45953:SF1">
    <property type="entry name" value="IDURONATE 2-SULFATASE"/>
    <property type="match status" value="1"/>
</dbReference>
<protein>
    <submittedName>
        <fullName evidence="4">Putative sulfatase</fullName>
    </submittedName>
</protein>
<dbReference type="GO" id="GO:0005737">
    <property type="term" value="C:cytoplasm"/>
    <property type="evidence" value="ECO:0007669"/>
    <property type="project" value="TreeGrafter"/>
</dbReference>
<dbReference type="SUPFAM" id="SSF53649">
    <property type="entry name" value="Alkaline phosphatase-like"/>
    <property type="match status" value="1"/>
</dbReference>
<keyword evidence="5" id="KW-1185">Reference proteome</keyword>
<sequence>MKNIVMIYCDELRCDALSCYGSPYGIKTENIDELAAHSVMFDECYCASPVCVPSRYSTLTSLPPTQTGVYHNEAAMPTFKLDHDFITFPQVLKDAGYCTASFGKTHIPAVQTPVFDVNDEMGGEMNLGINIKEEASQIMKLPGQFQSVLAADYPADKRFWPEQVTDHGIEWMLKQRQPFFIRFSYLQPHTPIVVPEKYVQRLNDIEFDDSLTYYSTSEFEKRFGEICDIQRMCAQDVQRMRKYYYAMVLWIDEQVGRIMQALKDHHLMDDTILVFTADHGANRGENGALAKQTFQPSSHRIPLLISNNNCKERRHDICSNLDLGPTLLAMNGIAVPKSFMGINLFEKTQEEVYSMVGYGKRTSKAFPNKNQGAWSMNHGWPQRVCIRTTRFRLDMNSMMDGEFVSEADEDICFIDRLKDPMEQVNRINDPEYQPFIHELVKKLRAYSRSQKLVDDAMVEMDMEKIKAYKKAGQTK</sequence>
<name>A0A318LIM0_9FIRM</name>
<organism evidence="4 5">
    <name type="scientific">Dielma fastidiosa</name>
    <dbReference type="NCBI Taxonomy" id="1034346"/>
    <lineage>
        <taxon>Bacteria</taxon>
        <taxon>Bacillati</taxon>
        <taxon>Bacillota</taxon>
        <taxon>Erysipelotrichia</taxon>
        <taxon>Erysipelotrichales</taxon>
        <taxon>Erysipelotrichaceae</taxon>
        <taxon>Dielma</taxon>
    </lineage>
</organism>
<comment type="caution">
    <text evidence="4">The sequence shown here is derived from an EMBL/GenBank/DDBJ whole genome shotgun (WGS) entry which is preliminary data.</text>
</comment>
<dbReference type="GO" id="GO:0046872">
    <property type="term" value="F:metal ion binding"/>
    <property type="evidence" value="ECO:0007669"/>
    <property type="project" value="UniProtKB-KW"/>
</dbReference>
<dbReference type="STRING" id="1034346.GCA_000313565_00135"/>
<feature type="domain" description="Sulfatase N-terminal" evidence="3">
    <location>
        <begin position="2"/>
        <end position="331"/>
    </location>
</feature>
<keyword evidence="1" id="KW-0479">Metal-binding</keyword>